<evidence type="ECO:0000313" key="3">
    <source>
        <dbReference type="EMBL" id="UUP17341.1"/>
    </source>
</evidence>
<dbReference type="GO" id="GO:0050538">
    <property type="term" value="F:N-carbamoyl-L-amino-acid hydrolase activity"/>
    <property type="evidence" value="ECO:0007669"/>
    <property type="project" value="UniProtKB-EC"/>
</dbReference>
<dbReference type="Gene3D" id="3.30.70.360">
    <property type="match status" value="1"/>
</dbReference>
<dbReference type="InterPro" id="IPR002933">
    <property type="entry name" value="Peptidase_M20"/>
</dbReference>
<keyword evidence="4" id="KW-1185">Reference proteome</keyword>
<organism evidence="3 4">
    <name type="scientific">Nitratireductor thuwali</name>
    <dbReference type="NCBI Taxonomy" id="2267699"/>
    <lineage>
        <taxon>Bacteria</taxon>
        <taxon>Pseudomonadati</taxon>
        <taxon>Pseudomonadota</taxon>
        <taxon>Alphaproteobacteria</taxon>
        <taxon>Hyphomicrobiales</taxon>
        <taxon>Phyllobacteriaceae</taxon>
        <taxon>Nitratireductor</taxon>
    </lineage>
</organism>
<dbReference type="RefSeq" id="WP_338529684.1">
    <property type="nucleotide sequence ID" value="NZ_CP030941.1"/>
</dbReference>
<dbReference type="Pfam" id="PF01546">
    <property type="entry name" value="Peptidase_M20"/>
    <property type="match status" value="1"/>
</dbReference>
<dbReference type="EC" id="3.5.1.87" evidence="3"/>
<dbReference type="PANTHER" id="PTHR32494">
    <property type="entry name" value="ALLANTOATE DEIMINASE-RELATED"/>
    <property type="match status" value="1"/>
</dbReference>
<comment type="similarity">
    <text evidence="1">Belongs to the peptidase M20 family.</text>
</comment>
<gene>
    <name evidence="3" type="primary">amaB_2</name>
    <name evidence="3" type="ORF">NTH_01805</name>
</gene>
<protein>
    <submittedName>
        <fullName evidence="3">N-carbamoyl-L-amino acid hydrolase</fullName>
        <ecNumber evidence="3">3.5.1.87</ecNumber>
    </submittedName>
</protein>
<evidence type="ECO:0000313" key="4">
    <source>
        <dbReference type="Proteomes" id="UP001342418"/>
    </source>
</evidence>
<dbReference type="SUPFAM" id="SSF53187">
    <property type="entry name" value="Zn-dependent exopeptidases"/>
    <property type="match status" value="1"/>
</dbReference>
<dbReference type="NCBIfam" id="NF006771">
    <property type="entry name" value="PRK09290.1-5"/>
    <property type="match status" value="1"/>
</dbReference>
<dbReference type="SUPFAM" id="SSF55031">
    <property type="entry name" value="Bacterial exopeptidase dimerisation domain"/>
    <property type="match status" value="1"/>
</dbReference>
<proteinExistence type="inferred from homology"/>
<dbReference type="CDD" id="cd03884">
    <property type="entry name" value="M20_bAS"/>
    <property type="match status" value="1"/>
</dbReference>
<dbReference type="EMBL" id="CP030941">
    <property type="protein sequence ID" value="UUP17341.1"/>
    <property type="molecule type" value="Genomic_DNA"/>
</dbReference>
<dbReference type="NCBIfam" id="TIGR01879">
    <property type="entry name" value="hydantase"/>
    <property type="match status" value="1"/>
</dbReference>
<sequence length="413" mass="43445">MPDGLRIDLARLRADLEALGRIGRNPDTGGLDRVSFSDADMEGRRHVQGLMEEAGLETSMDGAGNLSGRWNVGKGPVVMLGSHLDTVPDGGMLDGALGVLAALEAVRTMKEAGLAPACPIEVIATSEEEGRFGGMFGAQALAGTVTPEWLETARDDGGTRLADAMRAQGMDPRKALDAKRPEGSIAAFLELHIEQGPVLEQTGKPAGIVTGISGVFNWTIRLTGEANHSGTTPMDMRRDAFQGLADFARQIPELIAESGSNVSRLTIGKVSLEPDFPHTVPGRAEFTLVARDIDEAVMQALADGARRRIAEVAARHRLDHEIVETSWLPPFPCDGSVIATLQAAARSLGLDAPLMPSGAGHDTQVLGAIAPAGLIFVPSVAGISHAPGEFTEWKDIEAGANLMLHGAMRLAGL</sequence>
<dbReference type="InterPro" id="IPR001261">
    <property type="entry name" value="ArgE/DapE_CS"/>
</dbReference>
<accession>A0ABY5MJE5</accession>
<dbReference type="PANTHER" id="PTHR32494:SF5">
    <property type="entry name" value="ALLANTOATE AMIDOHYDROLASE"/>
    <property type="match status" value="1"/>
</dbReference>
<evidence type="ECO:0000256" key="1">
    <source>
        <dbReference type="ARBA" id="ARBA00006153"/>
    </source>
</evidence>
<name>A0ABY5MJE5_9HYPH</name>
<keyword evidence="2 3" id="KW-0378">Hydrolase</keyword>
<dbReference type="InterPro" id="IPR010158">
    <property type="entry name" value="Amidase_Cbmase"/>
</dbReference>
<dbReference type="PROSITE" id="PS00758">
    <property type="entry name" value="ARGE_DAPE_CPG2_1"/>
    <property type="match status" value="1"/>
</dbReference>
<dbReference type="Gene3D" id="3.40.630.10">
    <property type="entry name" value="Zn peptidases"/>
    <property type="match status" value="1"/>
</dbReference>
<dbReference type="PIRSF" id="PIRSF001235">
    <property type="entry name" value="Amidase_carbamoylase"/>
    <property type="match status" value="1"/>
</dbReference>
<dbReference type="InterPro" id="IPR036264">
    <property type="entry name" value="Bact_exopeptidase_dim_dom"/>
</dbReference>
<dbReference type="Proteomes" id="UP001342418">
    <property type="component" value="Chromosome"/>
</dbReference>
<evidence type="ECO:0000256" key="2">
    <source>
        <dbReference type="ARBA" id="ARBA00022801"/>
    </source>
</evidence>
<reference evidence="3 4" key="1">
    <citation type="submission" date="2018-07" db="EMBL/GenBank/DDBJ databases">
        <title>Genome sequence of Nitratireductor thuwali#1536.</title>
        <authorList>
            <person name="Michoud G."/>
            <person name="Merlino G."/>
            <person name="Sefrji F.O."/>
            <person name="Daffonchio D."/>
        </authorList>
    </citation>
    <scope>NUCLEOTIDE SEQUENCE [LARGE SCALE GENOMIC DNA]</scope>
    <source>
        <strain evidence="4">Nit1536</strain>
    </source>
</reference>